<evidence type="ECO:0000313" key="7">
    <source>
        <dbReference type="WBParaSite" id="PEQ_0000337301-mRNA-1"/>
    </source>
</evidence>
<evidence type="ECO:0000256" key="3">
    <source>
        <dbReference type="ARBA" id="ARBA00022801"/>
    </source>
</evidence>
<dbReference type="GO" id="GO:0004252">
    <property type="term" value="F:serine-type endopeptidase activity"/>
    <property type="evidence" value="ECO:0007669"/>
    <property type="project" value="InterPro"/>
</dbReference>
<keyword evidence="4" id="KW-1133">Transmembrane helix</keyword>
<evidence type="ECO:0000256" key="2">
    <source>
        <dbReference type="ARBA" id="ARBA00022670"/>
    </source>
</evidence>
<keyword evidence="3" id="KW-0378">Hydrolase</keyword>
<comment type="similarity">
    <text evidence="1">Belongs to the peptidase S8 family. Furin subfamily.</text>
</comment>
<dbReference type="GO" id="GO:0006508">
    <property type="term" value="P:proteolysis"/>
    <property type="evidence" value="ECO:0007669"/>
    <property type="project" value="UniProtKB-KW"/>
</dbReference>
<organism evidence="6 7">
    <name type="scientific">Parascaris equorum</name>
    <name type="common">Equine roundworm</name>
    <dbReference type="NCBI Taxonomy" id="6256"/>
    <lineage>
        <taxon>Eukaryota</taxon>
        <taxon>Metazoa</taxon>
        <taxon>Ecdysozoa</taxon>
        <taxon>Nematoda</taxon>
        <taxon>Chromadorea</taxon>
        <taxon>Rhabditida</taxon>
        <taxon>Spirurina</taxon>
        <taxon>Ascaridomorpha</taxon>
        <taxon>Ascaridoidea</taxon>
        <taxon>Ascarididae</taxon>
        <taxon>Parascaris</taxon>
    </lineage>
</organism>
<dbReference type="Pfam" id="PF01483">
    <property type="entry name" value="P_proprotein"/>
    <property type="match status" value="1"/>
</dbReference>
<evidence type="ECO:0000259" key="5">
    <source>
        <dbReference type="Pfam" id="PF01483"/>
    </source>
</evidence>
<name>A0A914RF34_PAREQ</name>
<keyword evidence="4" id="KW-0472">Membrane</keyword>
<dbReference type="Gene3D" id="2.60.120.260">
    <property type="entry name" value="Galactose-binding domain-like"/>
    <property type="match status" value="1"/>
</dbReference>
<dbReference type="SUPFAM" id="SSF49785">
    <property type="entry name" value="Galactose-binding domain-like"/>
    <property type="match status" value="1"/>
</dbReference>
<sequence>SSRWVNFRTIPHGNRLQLQLYTDGCAGEARNRVIYLEHVQSIITLTAPKRGDIQIYLTSPADAELIRWDLVMYGTAAEVGPSGGIHSSMLAARSVSGGYHSDVLVMDSRAERLTRYSLALVLLFAVFAFDWLSPNF</sequence>
<evidence type="ECO:0000256" key="4">
    <source>
        <dbReference type="SAM" id="Phobius"/>
    </source>
</evidence>
<keyword evidence="6" id="KW-1185">Reference proteome</keyword>
<evidence type="ECO:0000313" key="6">
    <source>
        <dbReference type="Proteomes" id="UP000887564"/>
    </source>
</evidence>
<dbReference type="AlphaFoldDB" id="A0A914RF34"/>
<reference evidence="7" key="1">
    <citation type="submission" date="2022-11" db="UniProtKB">
        <authorList>
            <consortium name="WormBaseParasite"/>
        </authorList>
    </citation>
    <scope>IDENTIFICATION</scope>
</reference>
<feature type="transmembrane region" description="Helical" evidence="4">
    <location>
        <begin position="116"/>
        <end position="133"/>
    </location>
</feature>
<feature type="domain" description="P/Homo B" evidence="5">
    <location>
        <begin position="36"/>
        <end position="62"/>
    </location>
</feature>
<accession>A0A914RF34</accession>
<keyword evidence="4" id="KW-0812">Transmembrane</keyword>
<dbReference type="InterPro" id="IPR008979">
    <property type="entry name" value="Galactose-bd-like_sf"/>
</dbReference>
<dbReference type="InterPro" id="IPR002884">
    <property type="entry name" value="P_dom"/>
</dbReference>
<protein>
    <submittedName>
        <fullName evidence="7">P/Homo B domain-containing protein</fullName>
    </submittedName>
</protein>
<proteinExistence type="inferred from homology"/>
<dbReference type="Proteomes" id="UP000887564">
    <property type="component" value="Unplaced"/>
</dbReference>
<dbReference type="WBParaSite" id="PEQ_0000337301-mRNA-1">
    <property type="protein sequence ID" value="PEQ_0000337301-mRNA-1"/>
    <property type="gene ID" value="PEQ_0000337301"/>
</dbReference>
<evidence type="ECO:0000256" key="1">
    <source>
        <dbReference type="ARBA" id="ARBA00005325"/>
    </source>
</evidence>
<keyword evidence="2" id="KW-0645">Protease</keyword>